<comment type="similarity">
    <text evidence="1">Belongs to the peptidase C48 family.</text>
</comment>
<protein>
    <recommendedName>
        <fullName evidence="6">Ubiquitin-like protease family profile domain-containing protein</fullName>
    </recommendedName>
</protein>
<accession>A0AAV2IK68</accession>
<dbReference type="InterPro" id="IPR038765">
    <property type="entry name" value="Papain-like_cys_pep_sf"/>
</dbReference>
<keyword evidence="4" id="KW-0788">Thiol protease</keyword>
<evidence type="ECO:0000313" key="8">
    <source>
        <dbReference type="Proteomes" id="UP001497497"/>
    </source>
</evidence>
<name>A0AAV2IK68_LYMST</name>
<evidence type="ECO:0000256" key="5">
    <source>
        <dbReference type="SAM" id="MobiDB-lite"/>
    </source>
</evidence>
<evidence type="ECO:0000256" key="4">
    <source>
        <dbReference type="ARBA" id="ARBA00022807"/>
    </source>
</evidence>
<dbReference type="GO" id="GO:0016929">
    <property type="term" value="F:deSUMOylase activity"/>
    <property type="evidence" value="ECO:0007669"/>
    <property type="project" value="TreeGrafter"/>
</dbReference>
<comment type="caution">
    <text evidence="7">The sequence shown here is derived from an EMBL/GenBank/DDBJ whole genome shotgun (WGS) entry which is preliminary data.</text>
</comment>
<dbReference type="Gene3D" id="3.40.395.10">
    <property type="entry name" value="Adenoviral Proteinase, Chain A"/>
    <property type="match status" value="1"/>
</dbReference>
<evidence type="ECO:0000256" key="1">
    <source>
        <dbReference type="ARBA" id="ARBA00005234"/>
    </source>
</evidence>
<feature type="compositionally biased region" description="Polar residues" evidence="5">
    <location>
        <begin position="153"/>
        <end position="168"/>
    </location>
</feature>
<dbReference type="SUPFAM" id="SSF54001">
    <property type="entry name" value="Cysteine proteinases"/>
    <property type="match status" value="1"/>
</dbReference>
<feature type="region of interest" description="Disordered" evidence="5">
    <location>
        <begin position="100"/>
        <end position="119"/>
    </location>
</feature>
<dbReference type="GO" id="GO:0080090">
    <property type="term" value="P:regulation of primary metabolic process"/>
    <property type="evidence" value="ECO:0007669"/>
    <property type="project" value="UniProtKB-ARBA"/>
</dbReference>
<sequence length="673" mass="78243">MFKSLSDAICSLFGTSTNDTHKTTVGSKRKRNVDENYDDPDVQITRIEKKRRTDFDSSSNSFFSFNVLKKSASRMADFIKPKQTFSKAFDIHPIEHHSRWGNNVSNKNGNSNQSRINGDEGHLANHSFQEHPKIVYSKGFQNNGGVEEHRSQNRPQPSQHSANTSLFRNNRKSEASKCIQLKEKEEYQKLLQLQFLRSPWQTKVTIPALSGLKTSSSAAKDSFDVPGSYKSSSSSASQNSFISIPQKRPIEIISVTPSYTRKTRDLSQISSLKLLLAEQRRRDRHEVLAHRSHRQENEHKLNQENREENLRKLTESNERNSQTSAIVIEDDDENRRPIGNAVSSDEQAKKDVQSRDKTEQQSDKKSFLQSKYLFDKEQEDRKQMRINEQEARRIQIEEQELKARAYAEKRRAQDISLERQLKYQMRIFEEEPGVTEEIFRDEEEEEKEEEFPELTDEMLEVVARALRPGNPNELLSKAFGLQITRGDIATLSGLNWLNDEVINFYMNMLMERGEKSDRKVYAFNTFFYPKIMSGGHSAVKRWTKKVDIFAMKYIIIPVHLGMHWCLCIVDIDNKAITYYDSMGGKNHNCLRAVLSYLKDESTAKNYSQFKESEWQIQHAENNPHQMNGGDCGMFMCKYAEYITRGKAITFTQEHMPYFRKRMVYEIMAKMLLQ</sequence>
<dbReference type="GO" id="GO:0060255">
    <property type="term" value="P:regulation of macromolecule metabolic process"/>
    <property type="evidence" value="ECO:0007669"/>
    <property type="project" value="UniProtKB-ARBA"/>
</dbReference>
<feature type="compositionally biased region" description="Low complexity" evidence="5">
    <location>
        <begin position="101"/>
        <end position="112"/>
    </location>
</feature>
<dbReference type="FunFam" id="3.40.395.10:FF:000001">
    <property type="entry name" value="Sentrin-specific protease 1"/>
    <property type="match status" value="1"/>
</dbReference>
<keyword evidence="3" id="KW-0378">Hydrolase</keyword>
<evidence type="ECO:0000256" key="3">
    <source>
        <dbReference type="ARBA" id="ARBA00022801"/>
    </source>
</evidence>
<dbReference type="GO" id="GO:0006508">
    <property type="term" value="P:proteolysis"/>
    <property type="evidence" value="ECO:0007669"/>
    <property type="project" value="UniProtKB-KW"/>
</dbReference>
<dbReference type="GO" id="GO:0005634">
    <property type="term" value="C:nucleus"/>
    <property type="evidence" value="ECO:0007669"/>
    <property type="project" value="TreeGrafter"/>
</dbReference>
<keyword evidence="8" id="KW-1185">Reference proteome</keyword>
<dbReference type="Pfam" id="PF02902">
    <property type="entry name" value="Peptidase_C48"/>
    <property type="match status" value="1"/>
</dbReference>
<dbReference type="PANTHER" id="PTHR12606:SF141">
    <property type="entry name" value="GH15225P-RELATED"/>
    <property type="match status" value="1"/>
</dbReference>
<feature type="region of interest" description="Disordered" evidence="5">
    <location>
        <begin position="313"/>
        <end position="381"/>
    </location>
</feature>
<reference evidence="7 8" key="1">
    <citation type="submission" date="2024-04" db="EMBL/GenBank/DDBJ databases">
        <authorList>
            <consortium name="Genoscope - CEA"/>
            <person name="William W."/>
        </authorList>
    </citation>
    <scope>NUCLEOTIDE SEQUENCE [LARGE SCALE GENOMIC DNA]</scope>
</reference>
<feature type="domain" description="Ubiquitin-like protease family profile" evidence="6">
    <location>
        <begin position="481"/>
        <end position="642"/>
    </location>
</feature>
<dbReference type="PROSITE" id="PS50600">
    <property type="entry name" value="ULP_PROTEASE"/>
    <property type="match status" value="1"/>
</dbReference>
<organism evidence="7 8">
    <name type="scientific">Lymnaea stagnalis</name>
    <name type="common">Great pond snail</name>
    <name type="synonym">Helix stagnalis</name>
    <dbReference type="NCBI Taxonomy" id="6523"/>
    <lineage>
        <taxon>Eukaryota</taxon>
        <taxon>Metazoa</taxon>
        <taxon>Spiralia</taxon>
        <taxon>Lophotrochozoa</taxon>
        <taxon>Mollusca</taxon>
        <taxon>Gastropoda</taxon>
        <taxon>Heterobranchia</taxon>
        <taxon>Euthyneura</taxon>
        <taxon>Panpulmonata</taxon>
        <taxon>Hygrophila</taxon>
        <taxon>Lymnaeoidea</taxon>
        <taxon>Lymnaeidae</taxon>
        <taxon>Lymnaea</taxon>
    </lineage>
</organism>
<evidence type="ECO:0000259" key="6">
    <source>
        <dbReference type="PROSITE" id="PS50600"/>
    </source>
</evidence>
<feature type="compositionally biased region" description="Low complexity" evidence="5">
    <location>
        <begin position="228"/>
        <end position="241"/>
    </location>
</feature>
<feature type="compositionally biased region" description="Basic and acidic residues" evidence="5">
    <location>
        <begin position="346"/>
        <end position="366"/>
    </location>
</feature>
<feature type="region of interest" description="Disordered" evidence="5">
    <location>
        <begin position="213"/>
        <end position="241"/>
    </location>
</feature>
<dbReference type="PANTHER" id="PTHR12606">
    <property type="entry name" value="SENTRIN/SUMO-SPECIFIC PROTEASE"/>
    <property type="match status" value="1"/>
</dbReference>
<gene>
    <name evidence="7" type="ORF">GSLYS_00020627001</name>
</gene>
<dbReference type="EMBL" id="CAXITT010000945">
    <property type="protein sequence ID" value="CAL1547302.1"/>
    <property type="molecule type" value="Genomic_DNA"/>
</dbReference>
<dbReference type="Proteomes" id="UP001497497">
    <property type="component" value="Unassembled WGS sequence"/>
</dbReference>
<evidence type="ECO:0000313" key="7">
    <source>
        <dbReference type="EMBL" id="CAL1547302.1"/>
    </source>
</evidence>
<feature type="region of interest" description="Disordered" evidence="5">
    <location>
        <begin position="138"/>
        <end position="171"/>
    </location>
</feature>
<dbReference type="GO" id="GO:0016926">
    <property type="term" value="P:protein desumoylation"/>
    <property type="evidence" value="ECO:0007669"/>
    <property type="project" value="TreeGrafter"/>
</dbReference>
<dbReference type="InterPro" id="IPR003653">
    <property type="entry name" value="Peptidase_C48_C"/>
</dbReference>
<proteinExistence type="inferred from homology"/>
<evidence type="ECO:0000256" key="2">
    <source>
        <dbReference type="ARBA" id="ARBA00022670"/>
    </source>
</evidence>
<dbReference type="AlphaFoldDB" id="A0AAV2IK68"/>
<keyword evidence="2" id="KW-0645">Protease</keyword>